<sequence>MPYDTHQIEKHEPTALLEALLFLSGQPMKTADICAHTGWSRSETENTACTLEKLLADQRRGLALIRVAGGYQLVTRPDLCNAVSWVRASDTAELSPVGLEVLAIVAFKQPVTRADIEKLRGVSSERVLATLVQQGLVVELGRKDSPGRPILYGTSAYFLECIGMDSLSDLAGHVPVAVSEDIPSEAAEKIEADTEPTEDIEIHGTVTETDE</sequence>
<evidence type="ECO:0000256" key="2">
    <source>
        <dbReference type="ARBA" id="ARBA00022618"/>
    </source>
</evidence>
<dbReference type="STRING" id="39029.BSR42_04540"/>
<dbReference type="InterPro" id="IPR036388">
    <property type="entry name" value="WH-like_DNA-bd_sf"/>
</dbReference>
<organism evidence="6 7">
    <name type="scientific">Megasphaera cerevisiae DSM 20462</name>
    <dbReference type="NCBI Taxonomy" id="1122219"/>
    <lineage>
        <taxon>Bacteria</taxon>
        <taxon>Bacillati</taxon>
        <taxon>Bacillota</taxon>
        <taxon>Negativicutes</taxon>
        <taxon>Veillonellales</taxon>
        <taxon>Veillonellaceae</taxon>
        <taxon>Megasphaera</taxon>
    </lineage>
</organism>
<comment type="caution">
    <text evidence="6">The sequence shown here is derived from an EMBL/GenBank/DDBJ whole genome shotgun (WGS) entry which is preliminary data.</text>
</comment>
<evidence type="ECO:0000313" key="7">
    <source>
        <dbReference type="Proteomes" id="UP000036503"/>
    </source>
</evidence>
<dbReference type="AlphaFoldDB" id="A0A0J6WU43"/>
<evidence type="ECO:0000256" key="4">
    <source>
        <dbReference type="ARBA" id="ARBA00023306"/>
    </source>
</evidence>
<dbReference type="Pfam" id="PF04079">
    <property type="entry name" value="SMC_ScpB"/>
    <property type="match status" value="1"/>
</dbReference>
<evidence type="ECO:0000313" key="6">
    <source>
        <dbReference type="EMBL" id="KMO87040.1"/>
    </source>
</evidence>
<feature type="region of interest" description="Disordered" evidence="5">
    <location>
        <begin position="188"/>
        <end position="211"/>
    </location>
</feature>
<keyword evidence="3" id="KW-0159">Chromosome partition</keyword>
<dbReference type="PANTHER" id="PTHR34298:SF2">
    <property type="entry name" value="SEGREGATION AND CONDENSATION PROTEIN B"/>
    <property type="match status" value="1"/>
</dbReference>
<dbReference type="EMBL" id="LEKT01000011">
    <property type="protein sequence ID" value="KMO87040.1"/>
    <property type="molecule type" value="Genomic_DNA"/>
</dbReference>
<dbReference type="FunCoup" id="A0A0J6WU43">
    <property type="interactions" value="309"/>
</dbReference>
<accession>A0A0J6WU43</accession>
<keyword evidence="7" id="KW-1185">Reference proteome</keyword>
<keyword evidence="4" id="KW-0131">Cell cycle</keyword>
<keyword evidence="2" id="KW-0132">Cell division</keyword>
<reference evidence="6 7" key="1">
    <citation type="submission" date="2015-06" db="EMBL/GenBank/DDBJ databases">
        <title>Draft genome sequence of beer spoilage bacterium Megasphaera cerevisiae type strain 20462.</title>
        <authorList>
            <person name="Kutumbaka K."/>
            <person name="Pasmowitz J."/>
            <person name="Mategko J."/>
            <person name="Reyes D."/>
            <person name="Friedrich A."/>
            <person name="Han S."/>
            <person name="Martens-Habbena W."/>
            <person name="Neal-McKinney J."/>
            <person name="Janagama H.K."/>
            <person name="Nadala C."/>
            <person name="Samadpour M."/>
        </authorList>
    </citation>
    <scope>NUCLEOTIDE SEQUENCE [LARGE SCALE GENOMIC DNA]</scope>
    <source>
        <strain evidence="6 7">DSM 20462</strain>
    </source>
</reference>
<dbReference type="NCBIfam" id="TIGR00281">
    <property type="entry name" value="SMC-Scp complex subunit ScpB"/>
    <property type="match status" value="1"/>
</dbReference>
<dbReference type="GO" id="GO:0051304">
    <property type="term" value="P:chromosome separation"/>
    <property type="evidence" value="ECO:0007669"/>
    <property type="project" value="InterPro"/>
</dbReference>
<dbReference type="Proteomes" id="UP000036503">
    <property type="component" value="Unassembled WGS sequence"/>
</dbReference>
<dbReference type="InParanoid" id="A0A0J6WU43"/>
<keyword evidence="1" id="KW-0963">Cytoplasm</keyword>
<dbReference type="PANTHER" id="PTHR34298">
    <property type="entry name" value="SEGREGATION AND CONDENSATION PROTEIN B"/>
    <property type="match status" value="1"/>
</dbReference>
<dbReference type="InterPro" id="IPR036390">
    <property type="entry name" value="WH_DNA-bd_sf"/>
</dbReference>
<evidence type="ECO:0000256" key="3">
    <source>
        <dbReference type="ARBA" id="ARBA00022829"/>
    </source>
</evidence>
<evidence type="ECO:0000256" key="1">
    <source>
        <dbReference type="ARBA" id="ARBA00022490"/>
    </source>
</evidence>
<dbReference type="OrthoDB" id="9806226at2"/>
<gene>
    <name evidence="6" type="ORF">AB840_05150</name>
</gene>
<dbReference type="SUPFAM" id="SSF46785">
    <property type="entry name" value="Winged helix' DNA-binding domain"/>
    <property type="match status" value="2"/>
</dbReference>
<name>A0A0J6WU43_9FIRM</name>
<evidence type="ECO:0000256" key="5">
    <source>
        <dbReference type="SAM" id="MobiDB-lite"/>
    </source>
</evidence>
<dbReference type="Gene3D" id="1.10.10.10">
    <property type="entry name" value="Winged helix-like DNA-binding domain superfamily/Winged helix DNA-binding domain"/>
    <property type="match status" value="2"/>
</dbReference>
<dbReference type="GO" id="GO:0051301">
    <property type="term" value="P:cell division"/>
    <property type="evidence" value="ECO:0007669"/>
    <property type="project" value="UniProtKB-KW"/>
</dbReference>
<proteinExistence type="predicted"/>
<protein>
    <submittedName>
        <fullName evidence="6">S-(Hydroxymethyl)glutathione synthase</fullName>
    </submittedName>
</protein>
<dbReference type="InterPro" id="IPR005234">
    <property type="entry name" value="ScpB_csome_segregation"/>
</dbReference>
<dbReference type="PATRIC" id="fig|1122219.3.peg.375"/>